<keyword evidence="2" id="KW-0288">FMN</keyword>
<organism evidence="4 5">
    <name type="scientific">Tenacibaculum soleae</name>
    <dbReference type="NCBI Taxonomy" id="447689"/>
    <lineage>
        <taxon>Bacteria</taxon>
        <taxon>Pseudomonadati</taxon>
        <taxon>Bacteroidota</taxon>
        <taxon>Flavobacteriia</taxon>
        <taxon>Flavobacteriales</taxon>
        <taxon>Flavobacteriaceae</taxon>
        <taxon>Tenacibaculum</taxon>
    </lineage>
</organism>
<keyword evidence="1" id="KW-0285">Flavoprotein</keyword>
<dbReference type="InterPro" id="IPR005025">
    <property type="entry name" value="FMN_Rdtase-like_dom"/>
</dbReference>
<dbReference type="Gene3D" id="3.40.50.360">
    <property type="match status" value="1"/>
</dbReference>
<evidence type="ECO:0000256" key="2">
    <source>
        <dbReference type="ARBA" id="ARBA00022643"/>
    </source>
</evidence>
<dbReference type="SUPFAM" id="SSF52218">
    <property type="entry name" value="Flavoproteins"/>
    <property type="match status" value="1"/>
</dbReference>
<keyword evidence="5" id="KW-1185">Reference proteome</keyword>
<name>A0A1B9XWW1_9FLAO</name>
<dbReference type="Proteomes" id="UP000093186">
    <property type="component" value="Unassembled WGS sequence"/>
</dbReference>
<dbReference type="OrthoDB" id="9805976at2"/>
<gene>
    <name evidence="4" type="ORF">BA195_12580</name>
</gene>
<dbReference type="AlphaFoldDB" id="A0A1B9XWW1"/>
<dbReference type="Pfam" id="PF03358">
    <property type="entry name" value="FMN_red"/>
    <property type="match status" value="1"/>
</dbReference>
<dbReference type="PANTHER" id="PTHR43278">
    <property type="entry name" value="NAD(P)H-DEPENDENT FMN-CONTAINING OXIDOREDUCTASE YWQN-RELATED"/>
    <property type="match status" value="1"/>
</dbReference>
<dbReference type="GO" id="GO:0016491">
    <property type="term" value="F:oxidoreductase activity"/>
    <property type="evidence" value="ECO:0007669"/>
    <property type="project" value="InterPro"/>
</dbReference>
<dbReference type="RefSeq" id="WP_068706099.1">
    <property type="nucleotide sequence ID" value="NZ_MAKX01000035.1"/>
</dbReference>
<reference evidence="4 5" key="1">
    <citation type="submission" date="2016-06" db="EMBL/GenBank/DDBJ databases">
        <title>Draft Genome Sequence of Tenacibaculum soleae UCD-KL19.</title>
        <authorList>
            <person name="Eisen J.A."/>
            <person name="Coil D.A."/>
            <person name="Lujan K.M."/>
        </authorList>
    </citation>
    <scope>NUCLEOTIDE SEQUENCE [LARGE SCALE GENOMIC DNA]</scope>
    <source>
        <strain evidence="4 5">UCD-KL19</strain>
    </source>
</reference>
<feature type="domain" description="NADPH-dependent FMN reductase-like" evidence="3">
    <location>
        <begin position="5"/>
        <end position="142"/>
    </location>
</feature>
<proteinExistence type="predicted"/>
<evidence type="ECO:0000256" key="1">
    <source>
        <dbReference type="ARBA" id="ARBA00022630"/>
    </source>
</evidence>
<dbReference type="PANTHER" id="PTHR43278:SF4">
    <property type="entry name" value="NAD(P)H-DEPENDENT FMN-CONTAINING OXIDOREDUCTASE YWQN-RELATED"/>
    <property type="match status" value="1"/>
</dbReference>
<protein>
    <submittedName>
        <fullName evidence="4">FMN reductase</fullName>
    </submittedName>
</protein>
<dbReference type="EMBL" id="MAKX01000035">
    <property type="protein sequence ID" value="OCK42042.1"/>
    <property type="molecule type" value="Genomic_DNA"/>
</dbReference>
<accession>A0A1B9XWW1</accession>
<evidence type="ECO:0000313" key="5">
    <source>
        <dbReference type="Proteomes" id="UP000093186"/>
    </source>
</evidence>
<evidence type="ECO:0000313" key="4">
    <source>
        <dbReference type="EMBL" id="OCK42042.1"/>
    </source>
</evidence>
<dbReference type="InterPro" id="IPR029039">
    <property type="entry name" value="Flavoprotein-like_sf"/>
</dbReference>
<sequence>MNKKVIIQGSSKSNGNTNTVINYLNKNNDFDIIDLKTKKIGAFEYDFSNANDDFISLMEMIIEKYDTIIFATPVYWYAMSGVLKTFFDRMSDLLHYKKELGRKLRGKNMAMISNSGANDLKNGFEMPFIESANYLGMNYLGTTHAWFTKDGTKIAIKAKDKIDVFRKSILINN</sequence>
<comment type="caution">
    <text evidence="4">The sequence shown here is derived from an EMBL/GenBank/DDBJ whole genome shotgun (WGS) entry which is preliminary data.</text>
</comment>
<dbReference type="InterPro" id="IPR051796">
    <property type="entry name" value="ISF_SsuE-like"/>
</dbReference>
<evidence type="ECO:0000259" key="3">
    <source>
        <dbReference type="Pfam" id="PF03358"/>
    </source>
</evidence>
<dbReference type="STRING" id="447689.BA195_12580"/>